<dbReference type="RefSeq" id="WP_305998100.1">
    <property type="nucleotide sequence ID" value="NZ_JASNFN010000001.1"/>
</dbReference>
<dbReference type="SUPFAM" id="SSF51126">
    <property type="entry name" value="Pectin lyase-like"/>
    <property type="match status" value="1"/>
</dbReference>
<evidence type="ECO:0000259" key="2">
    <source>
        <dbReference type="Pfam" id="PF13229"/>
    </source>
</evidence>
<feature type="chain" id="PRO_5045449190" evidence="1">
    <location>
        <begin position="27"/>
        <end position="364"/>
    </location>
</feature>
<dbReference type="Pfam" id="PF13229">
    <property type="entry name" value="Beta_helix"/>
    <property type="match status" value="1"/>
</dbReference>
<accession>A0ABT9I832</accession>
<evidence type="ECO:0000256" key="1">
    <source>
        <dbReference type="SAM" id="SignalP"/>
    </source>
</evidence>
<protein>
    <submittedName>
        <fullName evidence="3">Right-handed parallel beta-helix repeat-containing protein</fullName>
    </submittedName>
</protein>
<dbReference type="InterPro" id="IPR039448">
    <property type="entry name" value="Beta_helix"/>
</dbReference>
<dbReference type="EMBL" id="JASNFN010000001">
    <property type="protein sequence ID" value="MDP5181344.1"/>
    <property type="molecule type" value="Genomic_DNA"/>
</dbReference>
<reference evidence="4" key="1">
    <citation type="submission" date="2023-05" db="EMBL/GenBank/DDBJ databases">
        <title>Draft genome of Pseudofrankia sp. BMG5.37.</title>
        <authorList>
            <person name="Gtari M."/>
            <person name="Ghodhbane F."/>
            <person name="Sbissi I."/>
        </authorList>
    </citation>
    <scope>NUCLEOTIDE SEQUENCE [LARGE SCALE GENOMIC DNA]</scope>
    <source>
        <strain evidence="4">BMG 814</strain>
    </source>
</reference>
<dbReference type="SMART" id="SM00710">
    <property type="entry name" value="PbH1"/>
    <property type="match status" value="6"/>
</dbReference>
<keyword evidence="4" id="KW-1185">Reference proteome</keyword>
<dbReference type="InterPro" id="IPR011050">
    <property type="entry name" value="Pectin_lyase_fold/virulence"/>
</dbReference>
<dbReference type="InterPro" id="IPR006626">
    <property type="entry name" value="PbH1"/>
</dbReference>
<feature type="domain" description="Right handed beta helix" evidence="2">
    <location>
        <begin position="123"/>
        <end position="236"/>
    </location>
</feature>
<gene>
    <name evidence="3" type="ORF">QOZ88_01720</name>
</gene>
<keyword evidence="1" id="KW-0732">Signal</keyword>
<dbReference type="Proteomes" id="UP001233673">
    <property type="component" value="Unassembled WGS sequence"/>
</dbReference>
<dbReference type="InterPro" id="IPR012334">
    <property type="entry name" value="Pectin_lyas_fold"/>
</dbReference>
<sequence>MRRARLLAVASTAALVAVGVAGPAAADDGKKRGPHDGFSIQAAVDAAKPGDTIRIPPGTYHESVTIQEDGITLLGHRVVIAPAGAAPTGCDTIDGPETDRVSGICILGEVDPETFEAVDRVTGVSVRGVTVTGATGDGLIALATEDLEVSHSRFTDNGGYGAAAFVAHGVTFHGNKSTGNAEAGFYIGDSEEADADVRGNYSKDNELGFFFRNASVGKMQGNVAVGNCVGTLLLAGAPGPVTDWELRKNDVSANNKVCEGNAEDGVPALSGAGIALVGAQDFRVRDNVVRDNRSDAASVLEGGIVVLSTNSLPEVLAPGFDPSGEVERNKAKGNEPADLVWDGSGSVEFDDNRCLTSIPEGLCD</sequence>
<proteinExistence type="predicted"/>
<feature type="signal peptide" evidence="1">
    <location>
        <begin position="1"/>
        <end position="26"/>
    </location>
</feature>
<organism evidence="3 4">
    <name type="scientific">Blastococcus carthaginiensis</name>
    <dbReference type="NCBI Taxonomy" id="3050034"/>
    <lineage>
        <taxon>Bacteria</taxon>
        <taxon>Bacillati</taxon>
        <taxon>Actinomycetota</taxon>
        <taxon>Actinomycetes</taxon>
        <taxon>Geodermatophilales</taxon>
        <taxon>Geodermatophilaceae</taxon>
        <taxon>Blastococcus</taxon>
    </lineage>
</organism>
<comment type="caution">
    <text evidence="3">The sequence shown here is derived from an EMBL/GenBank/DDBJ whole genome shotgun (WGS) entry which is preliminary data.</text>
</comment>
<dbReference type="Gene3D" id="2.160.20.10">
    <property type="entry name" value="Single-stranded right-handed beta-helix, Pectin lyase-like"/>
    <property type="match status" value="1"/>
</dbReference>
<evidence type="ECO:0000313" key="4">
    <source>
        <dbReference type="Proteomes" id="UP001233673"/>
    </source>
</evidence>
<name>A0ABT9I832_9ACTN</name>
<evidence type="ECO:0000313" key="3">
    <source>
        <dbReference type="EMBL" id="MDP5181344.1"/>
    </source>
</evidence>